<sequence>MFQIQNHSQMLYFDIAPVPMLIVNELGEIVHSNRECQSTLRLEQGSHNLDGCFSAGVWYDIKRYFASSASLSHFEPFHKVATLSQSNKPCLLKVSVDTSASSKIYIVAISDCATPEKGADELDIDGLPYGMAVVDAEGQFVNINKAFYMLLGYSEYELKGISDFELTYEPDANSEKPLRRQLVTECREHYQVDKRYVHKNGHHIWVRSLVSAVSSDKMRADKFVVSVFDIHEEKQLQDVISTSERRFRIIAENVSSVVWISAPDPMRLYYANRCFNDIWEEPVESLYGDPRVFLNRVHPSDREMAATTRFSSSSDSWSVNYRLLFPDGRIKHVRDSGHCVFDGSNELIYRVGTMTDITSEIDQRDTVVTMAHHLRKLVEYDSLTGIKSRHAIMNDIRETYQQHALTGAPSILVYIDADGFKGINDTYGHKIGDEVLVKIAEHLTRNIRDSDVAGRIGGDEFVVLLRHTAQSEVPQIMERLCQDIRSEGLPNGITVSLTLGEKELTSDIQSAEQWLSVADKAMYQNKRRKKASYTRTTTPM</sequence>
<dbReference type="Gene3D" id="3.30.70.270">
    <property type="match status" value="1"/>
</dbReference>
<dbReference type="NCBIfam" id="TIGR00254">
    <property type="entry name" value="GGDEF"/>
    <property type="match status" value="1"/>
</dbReference>
<dbReference type="InterPro" id="IPR000160">
    <property type="entry name" value="GGDEF_dom"/>
</dbReference>
<dbReference type="SUPFAM" id="SSF55073">
    <property type="entry name" value="Nucleotide cyclase"/>
    <property type="match status" value="1"/>
</dbReference>
<dbReference type="InterPro" id="IPR035965">
    <property type="entry name" value="PAS-like_dom_sf"/>
</dbReference>
<proteinExistence type="predicted"/>
<dbReference type="Pfam" id="PF13426">
    <property type="entry name" value="PAS_9"/>
    <property type="match status" value="1"/>
</dbReference>
<dbReference type="InterPro" id="IPR043128">
    <property type="entry name" value="Rev_trsase/Diguanyl_cyclase"/>
</dbReference>
<dbReference type="SMART" id="SM00091">
    <property type="entry name" value="PAS"/>
    <property type="match status" value="2"/>
</dbReference>
<dbReference type="Pfam" id="PF00990">
    <property type="entry name" value="GGDEF"/>
    <property type="match status" value="1"/>
</dbReference>
<dbReference type="InterPro" id="IPR052155">
    <property type="entry name" value="Biofilm_reg_signaling"/>
</dbReference>
<dbReference type="PROSITE" id="PS50887">
    <property type="entry name" value="GGDEF"/>
    <property type="match status" value="1"/>
</dbReference>
<dbReference type="InterPro" id="IPR000014">
    <property type="entry name" value="PAS"/>
</dbReference>
<comment type="caution">
    <text evidence="4">The sequence shown here is derived from an EMBL/GenBank/DDBJ whole genome shotgun (WGS) entry which is preliminary data.</text>
</comment>
<dbReference type="PANTHER" id="PTHR44757:SF2">
    <property type="entry name" value="BIOFILM ARCHITECTURE MAINTENANCE PROTEIN MBAA"/>
    <property type="match status" value="1"/>
</dbReference>
<protein>
    <submittedName>
        <fullName evidence="4">Diguanylate cyclase</fullName>
        <ecNumber evidence="4">2.7.7.65</ecNumber>
    </submittedName>
</protein>
<reference evidence="4" key="1">
    <citation type="submission" date="2021-12" db="EMBL/GenBank/DDBJ databases">
        <title>Enterovibrio ZSDZ35 sp. nov. and Enterovibrio ZSDZ42 sp. nov., isolated from coastal seawater in Qingdao.</title>
        <authorList>
            <person name="Zhang P."/>
        </authorList>
    </citation>
    <scope>NUCLEOTIDE SEQUENCE</scope>
    <source>
        <strain evidence="4">ZSDZ42</strain>
    </source>
</reference>
<evidence type="ECO:0000259" key="3">
    <source>
        <dbReference type="PROSITE" id="PS50887"/>
    </source>
</evidence>
<feature type="domain" description="GGDEF" evidence="3">
    <location>
        <begin position="408"/>
        <end position="538"/>
    </location>
</feature>
<dbReference type="PROSITE" id="PS50112">
    <property type="entry name" value="PAS"/>
    <property type="match status" value="1"/>
</dbReference>
<dbReference type="Pfam" id="PF08447">
    <property type="entry name" value="PAS_3"/>
    <property type="match status" value="1"/>
</dbReference>
<feature type="domain" description="PAS" evidence="1">
    <location>
        <begin position="124"/>
        <end position="171"/>
    </location>
</feature>
<dbReference type="SMART" id="SM00267">
    <property type="entry name" value="GGDEF"/>
    <property type="match status" value="1"/>
</dbReference>
<dbReference type="GO" id="GO:0052621">
    <property type="term" value="F:diguanylate cyclase activity"/>
    <property type="evidence" value="ECO:0007669"/>
    <property type="project" value="UniProtKB-EC"/>
</dbReference>
<evidence type="ECO:0000313" key="4">
    <source>
        <dbReference type="EMBL" id="MDD1792165.1"/>
    </source>
</evidence>
<dbReference type="RefSeq" id="WP_274163085.1">
    <property type="nucleotide sequence ID" value="NZ_JAJUBC010000003.1"/>
</dbReference>
<dbReference type="CDD" id="cd01949">
    <property type="entry name" value="GGDEF"/>
    <property type="match status" value="1"/>
</dbReference>
<keyword evidence="4" id="KW-0808">Transferase</keyword>
<keyword evidence="4" id="KW-0548">Nucleotidyltransferase</keyword>
<name>A0ABT5QW50_9GAMM</name>
<dbReference type="PROSITE" id="PS50113">
    <property type="entry name" value="PAC"/>
    <property type="match status" value="1"/>
</dbReference>
<dbReference type="EMBL" id="JAJUBC010000003">
    <property type="protein sequence ID" value="MDD1792165.1"/>
    <property type="molecule type" value="Genomic_DNA"/>
</dbReference>
<dbReference type="Proteomes" id="UP001149400">
    <property type="component" value="Unassembled WGS sequence"/>
</dbReference>
<dbReference type="InterPro" id="IPR000700">
    <property type="entry name" value="PAS-assoc_C"/>
</dbReference>
<gene>
    <name evidence="4" type="ORF">LRP50_03395</name>
</gene>
<dbReference type="SUPFAM" id="SSF55785">
    <property type="entry name" value="PYP-like sensor domain (PAS domain)"/>
    <property type="match status" value="2"/>
</dbReference>
<feature type="domain" description="PAC" evidence="2">
    <location>
        <begin position="190"/>
        <end position="242"/>
    </location>
</feature>
<dbReference type="InterPro" id="IPR013655">
    <property type="entry name" value="PAS_fold_3"/>
</dbReference>
<dbReference type="NCBIfam" id="TIGR00229">
    <property type="entry name" value="sensory_box"/>
    <property type="match status" value="1"/>
</dbReference>
<dbReference type="InterPro" id="IPR001610">
    <property type="entry name" value="PAC"/>
</dbReference>
<dbReference type="PANTHER" id="PTHR44757">
    <property type="entry name" value="DIGUANYLATE CYCLASE DGCP"/>
    <property type="match status" value="1"/>
</dbReference>
<dbReference type="SMART" id="SM00086">
    <property type="entry name" value="PAC"/>
    <property type="match status" value="2"/>
</dbReference>
<evidence type="ECO:0000259" key="2">
    <source>
        <dbReference type="PROSITE" id="PS50113"/>
    </source>
</evidence>
<accession>A0ABT5QW50</accession>
<dbReference type="CDD" id="cd00130">
    <property type="entry name" value="PAS"/>
    <property type="match status" value="1"/>
</dbReference>
<organism evidence="4 5">
    <name type="scientific">Enterovibrio gelatinilyticus</name>
    <dbReference type="NCBI Taxonomy" id="2899819"/>
    <lineage>
        <taxon>Bacteria</taxon>
        <taxon>Pseudomonadati</taxon>
        <taxon>Pseudomonadota</taxon>
        <taxon>Gammaproteobacteria</taxon>
        <taxon>Vibrionales</taxon>
        <taxon>Vibrionaceae</taxon>
        <taxon>Enterovibrio</taxon>
    </lineage>
</organism>
<evidence type="ECO:0000259" key="1">
    <source>
        <dbReference type="PROSITE" id="PS50112"/>
    </source>
</evidence>
<dbReference type="Gene3D" id="3.30.450.20">
    <property type="entry name" value="PAS domain"/>
    <property type="match status" value="2"/>
</dbReference>
<evidence type="ECO:0000313" key="5">
    <source>
        <dbReference type="Proteomes" id="UP001149400"/>
    </source>
</evidence>
<dbReference type="EC" id="2.7.7.65" evidence="4"/>
<dbReference type="InterPro" id="IPR029787">
    <property type="entry name" value="Nucleotide_cyclase"/>
</dbReference>
<keyword evidence="5" id="KW-1185">Reference proteome</keyword>